<feature type="transmembrane region" description="Helical" evidence="2">
    <location>
        <begin position="311"/>
        <end position="333"/>
    </location>
</feature>
<feature type="transmembrane region" description="Helical" evidence="2">
    <location>
        <begin position="376"/>
        <end position="397"/>
    </location>
</feature>
<name>F7QSH9_9LACO</name>
<comment type="caution">
    <text evidence="3">The sequence shown here is derived from an EMBL/GenBank/DDBJ whole genome shotgun (WGS) entry which is preliminary data.</text>
</comment>
<evidence type="ECO:0008006" key="5">
    <source>
        <dbReference type="Google" id="ProtNLM"/>
    </source>
</evidence>
<dbReference type="EMBL" id="AFOI01000002">
    <property type="protein sequence ID" value="EGM51799.1"/>
    <property type="molecule type" value="Genomic_DNA"/>
</dbReference>
<evidence type="ECO:0000256" key="2">
    <source>
        <dbReference type="SAM" id="Phobius"/>
    </source>
</evidence>
<dbReference type="GO" id="GO:0005886">
    <property type="term" value="C:plasma membrane"/>
    <property type="evidence" value="ECO:0007669"/>
    <property type="project" value="UniProtKB-SubCell"/>
</dbReference>
<dbReference type="Proteomes" id="UP000003074">
    <property type="component" value="Unassembled WGS sequence"/>
</dbReference>
<evidence type="ECO:0000256" key="1">
    <source>
        <dbReference type="ARBA" id="ARBA00004651"/>
    </source>
</evidence>
<dbReference type="InterPro" id="IPR036259">
    <property type="entry name" value="MFS_trans_sf"/>
</dbReference>
<organism evidence="3 4">
    <name type="scientific">Ligilactobacillus salivarius GJ-24</name>
    <dbReference type="NCBI Taxonomy" id="1041521"/>
    <lineage>
        <taxon>Bacteria</taxon>
        <taxon>Bacillati</taxon>
        <taxon>Bacillota</taxon>
        <taxon>Bacilli</taxon>
        <taxon>Lactobacillales</taxon>
        <taxon>Lactobacillaceae</taxon>
        <taxon>Ligilactobacillus</taxon>
    </lineage>
</organism>
<feature type="transmembrane region" description="Helical" evidence="2">
    <location>
        <begin position="215"/>
        <end position="237"/>
    </location>
</feature>
<dbReference type="Pfam" id="PF07690">
    <property type="entry name" value="MFS_1"/>
    <property type="match status" value="1"/>
</dbReference>
<evidence type="ECO:0000313" key="4">
    <source>
        <dbReference type="Proteomes" id="UP000003074"/>
    </source>
</evidence>
<feature type="transmembrane region" description="Helical" evidence="2">
    <location>
        <begin position="55"/>
        <end position="78"/>
    </location>
</feature>
<evidence type="ECO:0000313" key="3">
    <source>
        <dbReference type="EMBL" id="EGM51799.1"/>
    </source>
</evidence>
<dbReference type="SUPFAM" id="SSF103473">
    <property type="entry name" value="MFS general substrate transporter"/>
    <property type="match status" value="1"/>
</dbReference>
<sequence length="404" mass="44915">MVGDFIMKEVSHKTGILMFFTLFAAYVTFAASWVGGSNLGPQIIHTYFSGNVSPVIGQVVNYTITIARVIANFLAALVLMKLGIKRAAQFALLLLSFSLVAAWMPNYWMYVGARMLMALGGSMIMVYMNPIVVKFVSREQKIFYSSFITASYNIGAFIMAIAFVLFANAMRYNWRITLSCIAILSIIFFTIWLFKSEDFATSSNKQIENDYSYSTAIKDLFVWKFSIGFSAFLFLYVMTLTSLPPTLTGFFPGFKSEAMICAVSGGGMIGTLLMLKVKLERKRRPVLLALGTIAIASISIAVFFAGTAPIISYLLLFIGGIALFAQYPIYLNIPHELPNMTPQKSTLMFGIIWALTYGMYTILNIIWSLVLGSNGLVASNVFYIVASCIYLVAIIFLPETYHKK</sequence>
<keyword evidence="2" id="KW-0812">Transmembrane</keyword>
<gene>
    <name evidence="3" type="ORF">LSGJ_00218</name>
</gene>
<proteinExistence type="predicted"/>
<dbReference type="AlphaFoldDB" id="F7QSH9"/>
<feature type="transmembrane region" description="Helical" evidence="2">
    <location>
        <begin position="90"/>
        <end position="110"/>
    </location>
</feature>
<feature type="transmembrane region" description="Helical" evidence="2">
    <location>
        <begin position="287"/>
        <end position="305"/>
    </location>
</feature>
<feature type="transmembrane region" description="Helical" evidence="2">
    <location>
        <begin position="143"/>
        <end position="166"/>
    </location>
</feature>
<protein>
    <recommendedName>
        <fullName evidence="5">MFS transporter</fullName>
    </recommendedName>
</protein>
<feature type="transmembrane region" description="Helical" evidence="2">
    <location>
        <begin position="16"/>
        <end position="35"/>
    </location>
</feature>
<dbReference type="CDD" id="cd06174">
    <property type="entry name" value="MFS"/>
    <property type="match status" value="1"/>
</dbReference>
<feature type="transmembrane region" description="Helical" evidence="2">
    <location>
        <begin position="116"/>
        <end position="136"/>
    </location>
</feature>
<reference evidence="3 4" key="1">
    <citation type="journal article" date="2011" name="J. Bacteriol.">
        <title>Genome Sequence of Lactobacillus salivarius GJ-24, a Probiotic Strain Isolated from Healthy Adult Intestine.</title>
        <authorList>
            <person name="Cho Y.J."/>
            <person name="Choi J.K."/>
            <person name="Kim J.H."/>
            <person name="Lim Y.S."/>
            <person name="Ham J.S."/>
            <person name="Kang D.K."/>
            <person name="Chun J."/>
            <person name="Paik H.D."/>
            <person name="Kim G.B."/>
        </authorList>
    </citation>
    <scope>NUCLEOTIDE SEQUENCE [LARGE SCALE GENOMIC DNA]</scope>
    <source>
        <strain evidence="3 4">GJ-24</strain>
    </source>
</reference>
<accession>F7QSH9</accession>
<comment type="subcellular location">
    <subcellularLocation>
        <location evidence="1">Cell membrane</location>
        <topology evidence="1">Multi-pass membrane protein</topology>
    </subcellularLocation>
</comment>
<dbReference type="Gene3D" id="1.20.1250.20">
    <property type="entry name" value="MFS general substrate transporter like domains"/>
    <property type="match status" value="1"/>
</dbReference>
<feature type="transmembrane region" description="Helical" evidence="2">
    <location>
        <begin position="172"/>
        <end position="194"/>
    </location>
</feature>
<dbReference type="InterPro" id="IPR011701">
    <property type="entry name" value="MFS"/>
</dbReference>
<dbReference type="PATRIC" id="fig|1041521.3.peg.220"/>
<keyword evidence="2" id="KW-1133">Transmembrane helix</keyword>
<dbReference type="GO" id="GO:0022857">
    <property type="term" value="F:transmembrane transporter activity"/>
    <property type="evidence" value="ECO:0007669"/>
    <property type="project" value="InterPro"/>
</dbReference>
<keyword evidence="2" id="KW-0472">Membrane</keyword>
<feature type="transmembrane region" description="Helical" evidence="2">
    <location>
        <begin position="345"/>
        <end position="370"/>
    </location>
</feature>
<feature type="transmembrane region" description="Helical" evidence="2">
    <location>
        <begin position="257"/>
        <end position="275"/>
    </location>
</feature>